<protein>
    <recommendedName>
        <fullName evidence="6">Vacuolar protein sorting-associated protein 35</fullName>
    </recommendedName>
</protein>
<feature type="compositionally biased region" description="Basic and acidic residues" evidence="7">
    <location>
        <begin position="330"/>
        <end position="344"/>
    </location>
</feature>
<keyword evidence="5" id="KW-0472">Membrane</keyword>
<evidence type="ECO:0000313" key="9">
    <source>
        <dbReference type="Proteomes" id="UP000275078"/>
    </source>
</evidence>
<feature type="compositionally biased region" description="Low complexity" evidence="7">
    <location>
        <begin position="376"/>
        <end position="385"/>
    </location>
</feature>
<dbReference type="Pfam" id="PF03635">
    <property type="entry name" value="Vps35"/>
    <property type="match status" value="1"/>
</dbReference>
<proteinExistence type="inferred from homology"/>
<keyword evidence="4 6" id="KW-0653">Protein transport</keyword>
<evidence type="ECO:0000256" key="3">
    <source>
        <dbReference type="ARBA" id="ARBA00022448"/>
    </source>
</evidence>
<dbReference type="FunFam" id="1.25.40.660:FF:000002">
    <property type="entry name" value="Vacuolar protein sorting-associated protein 35"/>
    <property type="match status" value="1"/>
</dbReference>
<feature type="compositionally biased region" description="Basic and acidic residues" evidence="7">
    <location>
        <begin position="386"/>
        <end position="398"/>
    </location>
</feature>
<gene>
    <name evidence="8" type="ORF">BJ508DRAFT_412191</name>
</gene>
<dbReference type="STRING" id="1160509.A0A3N4IUY9"/>
<dbReference type="GO" id="GO:0005770">
    <property type="term" value="C:late endosome"/>
    <property type="evidence" value="ECO:0007669"/>
    <property type="project" value="TreeGrafter"/>
</dbReference>
<comment type="similarity">
    <text evidence="2 6">Belongs to the VPS35 family.</text>
</comment>
<dbReference type="GO" id="GO:0042147">
    <property type="term" value="P:retrograde transport, endosome to Golgi"/>
    <property type="evidence" value="ECO:0007669"/>
    <property type="project" value="InterPro"/>
</dbReference>
<evidence type="ECO:0000256" key="6">
    <source>
        <dbReference type="PIRNR" id="PIRNR009375"/>
    </source>
</evidence>
<evidence type="ECO:0000256" key="7">
    <source>
        <dbReference type="SAM" id="MobiDB-lite"/>
    </source>
</evidence>
<dbReference type="PANTHER" id="PTHR11099">
    <property type="entry name" value="VACUOLAR SORTING PROTEIN 35"/>
    <property type="match status" value="1"/>
</dbReference>
<reference evidence="8 9" key="1">
    <citation type="journal article" date="2018" name="Nat. Ecol. Evol.">
        <title>Pezizomycetes genomes reveal the molecular basis of ectomycorrhizal truffle lifestyle.</title>
        <authorList>
            <person name="Murat C."/>
            <person name="Payen T."/>
            <person name="Noel B."/>
            <person name="Kuo A."/>
            <person name="Morin E."/>
            <person name="Chen J."/>
            <person name="Kohler A."/>
            <person name="Krizsan K."/>
            <person name="Balestrini R."/>
            <person name="Da Silva C."/>
            <person name="Montanini B."/>
            <person name="Hainaut M."/>
            <person name="Levati E."/>
            <person name="Barry K.W."/>
            <person name="Belfiori B."/>
            <person name="Cichocki N."/>
            <person name="Clum A."/>
            <person name="Dockter R.B."/>
            <person name="Fauchery L."/>
            <person name="Guy J."/>
            <person name="Iotti M."/>
            <person name="Le Tacon F."/>
            <person name="Lindquist E.A."/>
            <person name="Lipzen A."/>
            <person name="Malagnac F."/>
            <person name="Mello A."/>
            <person name="Molinier V."/>
            <person name="Miyauchi S."/>
            <person name="Poulain J."/>
            <person name="Riccioni C."/>
            <person name="Rubini A."/>
            <person name="Sitrit Y."/>
            <person name="Splivallo R."/>
            <person name="Traeger S."/>
            <person name="Wang M."/>
            <person name="Zifcakova L."/>
            <person name="Wipf D."/>
            <person name="Zambonelli A."/>
            <person name="Paolocci F."/>
            <person name="Nowrousian M."/>
            <person name="Ottonello S."/>
            <person name="Baldrian P."/>
            <person name="Spatafora J.W."/>
            <person name="Henrissat B."/>
            <person name="Nagy L.G."/>
            <person name="Aury J.M."/>
            <person name="Wincker P."/>
            <person name="Grigoriev I.V."/>
            <person name="Bonfante P."/>
            <person name="Martin F.M."/>
        </authorList>
    </citation>
    <scope>NUCLEOTIDE SEQUENCE [LARGE SCALE GENOMIC DNA]</scope>
    <source>
        <strain evidence="8 9">RN42</strain>
    </source>
</reference>
<evidence type="ECO:0000256" key="5">
    <source>
        <dbReference type="ARBA" id="ARBA00023136"/>
    </source>
</evidence>
<comment type="function">
    <text evidence="6">Plays a role in vesicular protein sorting.</text>
</comment>
<feature type="region of interest" description="Disordered" evidence="7">
    <location>
        <begin position="330"/>
        <end position="398"/>
    </location>
</feature>
<dbReference type="GO" id="GO:0030906">
    <property type="term" value="C:retromer, cargo-selective complex"/>
    <property type="evidence" value="ECO:0007669"/>
    <property type="project" value="InterPro"/>
</dbReference>
<dbReference type="GO" id="GO:0006886">
    <property type="term" value="P:intracellular protein transport"/>
    <property type="evidence" value="ECO:0007669"/>
    <property type="project" value="TreeGrafter"/>
</dbReference>
<dbReference type="GO" id="GO:0005829">
    <property type="term" value="C:cytosol"/>
    <property type="evidence" value="ECO:0007669"/>
    <property type="project" value="GOC"/>
</dbReference>
<keyword evidence="3 6" id="KW-0813">Transport</keyword>
<evidence type="ECO:0000313" key="8">
    <source>
        <dbReference type="EMBL" id="RPA85414.1"/>
    </source>
</evidence>
<keyword evidence="9" id="KW-1185">Reference proteome</keyword>
<name>A0A3N4IUY9_ASCIM</name>
<organism evidence="8 9">
    <name type="scientific">Ascobolus immersus RN42</name>
    <dbReference type="NCBI Taxonomy" id="1160509"/>
    <lineage>
        <taxon>Eukaryota</taxon>
        <taxon>Fungi</taxon>
        <taxon>Dikarya</taxon>
        <taxon>Ascomycota</taxon>
        <taxon>Pezizomycotina</taxon>
        <taxon>Pezizomycetes</taxon>
        <taxon>Pezizales</taxon>
        <taxon>Ascobolaceae</taxon>
        <taxon>Ascobolus</taxon>
    </lineage>
</organism>
<dbReference type="OrthoDB" id="10258141at2759"/>
<dbReference type="PIRSF" id="PIRSF009375">
    <property type="entry name" value="Retromer_Vps35"/>
    <property type="match status" value="1"/>
</dbReference>
<comment type="subcellular location">
    <subcellularLocation>
        <location evidence="1">Membrane</location>
        <topology evidence="1">Peripheral membrane protein</topology>
    </subcellularLocation>
</comment>
<sequence>MSSSAEPSSAELLQDALAVVQQQTVLMRRNLETPGKLMDALKCSSTLVSELRTSSLSPKQYYELYMAVFDALRHLAAYLRESHPRNHLADLYELVQYAGNIIPRLYLMITVGTVYMGIEDAPVKEIMKDMMEMSRGVQQPMRGLFLRYYLSGQSRDHLPTGNSDGPEGNLQDSISFVLTNFVEMNKLWVRLQHQGHSREREKRTQERKELQLLVGSNIVRLSQLVDLDTYKNVILAPLLEQVVQCRDVLAQEYLLEVITQVFPDEFHLHTLDQFLAATARLNPSVNIKAIVIGMMDRLSSYATKDAAATPAEERLKREEEAAQKLLERLSISKEQGDEANKESEEQPDAPGSPTAAVAESVADSEATTAVDSQATEPAPAEAAEVAEPKEEKKPEEEVKGIPDSIKLYEIFFDQVLNLIAAQNLPIQDIMALLVSLSKLALNIYPDRLQYIDQILDFAAKKVNEIPNSPDLHAPPTQQNILSLLLAPVTSYLSLFTVLALPHYIPLLQIQTYATRRAVAGEVIKSLLKNQTKIRTLEHCEGVLELVRVLIREGSQQVGYPGGAAGGARRTGPVETDETIEEQGQLARLVHLLHSPVNDTQFKLLQTTRKAFADGGDRVRYTSPAIITQCVKLARRYKKREHFEDGVQQMSTALYKFMHQTISNLNSRVGAADLCLRLYVFCGQVADQCGFEEISYEFFAQAFTIYEESISDSRAQFQAVCIIGGALHATRSFSKENYDTLITKCALHSSKLLKKPDQCRAVYLASHLWWATEIAARNEDENSPLYRDGKRVLECLQRALRVADACMDTAVSIELFVEILNRYVYYYDRQNEAVAVKYINGLIELIHSNLASNPESTANEAPKKHFERTIAYIRSRGFEDVVVDKA</sequence>
<dbReference type="AlphaFoldDB" id="A0A3N4IUY9"/>
<evidence type="ECO:0000256" key="1">
    <source>
        <dbReference type="ARBA" id="ARBA00004170"/>
    </source>
</evidence>
<accession>A0A3N4IUY9</accession>
<dbReference type="PANTHER" id="PTHR11099:SF0">
    <property type="entry name" value="VACUOLAR PROTEIN SORTING-ASSOCIATED PROTEIN 35"/>
    <property type="match status" value="1"/>
</dbReference>
<evidence type="ECO:0000256" key="4">
    <source>
        <dbReference type="ARBA" id="ARBA00022927"/>
    </source>
</evidence>
<dbReference type="InterPro" id="IPR005378">
    <property type="entry name" value="Vps35"/>
</dbReference>
<dbReference type="InterPro" id="IPR042491">
    <property type="entry name" value="Vps35_C"/>
</dbReference>
<evidence type="ECO:0000256" key="2">
    <source>
        <dbReference type="ARBA" id="ARBA00006536"/>
    </source>
</evidence>
<dbReference type="Gene3D" id="1.25.40.660">
    <property type="entry name" value="Vacuolar protein sorting-associated protein 35, helical subcomplex Vps35-C"/>
    <property type="match status" value="1"/>
</dbReference>
<feature type="compositionally biased region" description="Low complexity" evidence="7">
    <location>
        <begin position="354"/>
        <end position="367"/>
    </location>
</feature>
<dbReference type="Proteomes" id="UP000275078">
    <property type="component" value="Unassembled WGS sequence"/>
</dbReference>
<dbReference type="EMBL" id="ML119654">
    <property type="protein sequence ID" value="RPA85414.1"/>
    <property type="molecule type" value="Genomic_DNA"/>
</dbReference>